<evidence type="ECO:0000259" key="3">
    <source>
        <dbReference type="PROSITE" id="PS50977"/>
    </source>
</evidence>
<dbReference type="PANTHER" id="PTHR43479:SF11">
    <property type="entry name" value="ACREF_ENVCD OPERON REPRESSOR-RELATED"/>
    <property type="match status" value="1"/>
</dbReference>
<evidence type="ECO:0000313" key="4">
    <source>
        <dbReference type="EMBL" id="NYA72215.1"/>
    </source>
</evidence>
<comment type="caution">
    <text evidence="4">The sequence shown here is derived from an EMBL/GenBank/DDBJ whole genome shotgun (WGS) entry which is preliminary data.</text>
</comment>
<dbReference type="Gene3D" id="1.10.357.10">
    <property type="entry name" value="Tetracycline Repressor, domain 2"/>
    <property type="match status" value="1"/>
</dbReference>
<sequence length="196" mass="22665">MGSKDRILRQKEETRCKILEAAYRIVKAEGWQGLNMRKIADDIEYTPPVIYEHFSNKDAILMEITKKGFLQLYNELKDLKDQISDPEELLEAMWMNFWAFAFKNREMYQVMFGVEMTCCMMKVPEAELQYNLFLDAIGNVMNGYPIPDVVKQKYFTLFSVVHGLISINIVGNGLDGEMNTQILKDAISGIIRSLKD</sequence>
<dbReference type="PROSITE" id="PS50977">
    <property type="entry name" value="HTH_TETR_2"/>
    <property type="match status" value="1"/>
</dbReference>
<evidence type="ECO:0000256" key="1">
    <source>
        <dbReference type="ARBA" id="ARBA00023125"/>
    </source>
</evidence>
<feature type="domain" description="HTH tetR-type" evidence="3">
    <location>
        <begin position="12"/>
        <end position="72"/>
    </location>
</feature>
<dbReference type="InterPro" id="IPR001647">
    <property type="entry name" value="HTH_TetR"/>
</dbReference>
<dbReference type="PRINTS" id="PR00455">
    <property type="entry name" value="HTHTETR"/>
</dbReference>
<protein>
    <submittedName>
        <fullName evidence="4">TetR/AcrR family transcriptional regulator</fullName>
    </submittedName>
</protein>
<keyword evidence="1 2" id="KW-0238">DNA-binding</keyword>
<dbReference type="Pfam" id="PF00440">
    <property type="entry name" value="TetR_N"/>
    <property type="match status" value="1"/>
</dbReference>
<keyword evidence="5" id="KW-1185">Reference proteome</keyword>
<dbReference type="Proteomes" id="UP000535020">
    <property type="component" value="Unassembled WGS sequence"/>
</dbReference>
<gene>
    <name evidence="4" type="ORF">HZF10_14895</name>
</gene>
<evidence type="ECO:0000313" key="5">
    <source>
        <dbReference type="Proteomes" id="UP000535020"/>
    </source>
</evidence>
<feature type="DNA-binding region" description="H-T-H motif" evidence="2">
    <location>
        <begin position="35"/>
        <end position="54"/>
    </location>
</feature>
<reference evidence="4 5" key="1">
    <citation type="submission" date="2020-07" db="EMBL/GenBank/DDBJ databases">
        <authorList>
            <person name="Sun Q."/>
        </authorList>
    </citation>
    <scope>NUCLEOTIDE SEQUENCE [LARGE SCALE GENOMIC DNA]</scope>
    <source>
        <strain evidence="4 5">MAH-1</strain>
    </source>
</reference>
<dbReference type="InterPro" id="IPR050624">
    <property type="entry name" value="HTH-type_Tx_Regulator"/>
</dbReference>
<evidence type="ECO:0000256" key="2">
    <source>
        <dbReference type="PROSITE-ProRule" id="PRU00335"/>
    </source>
</evidence>
<name>A0A7Y8Y6R2_9FLAO</name>
<dbReference type="AlphaFoldDB" id="A0A7Y8Y6R2"/>
<dbReference type="InterPro" id="IPR036271">
    <property type="entry name" value="Tet_transcr_reg_TetR-rel_C_sf"/>
</dbReference>
<dbReference type="GO" id="GO:0003677">
    <property type="term" value="F:DNA binding"/>
    <property type="evidence" value="ECO:0007669"/>
    <property type="project" value="UniProtKB-UniRule"/>
</dbReference>
<dbReference type="PANTHER" id="PTHR43479">
    <property type="entry name" value="ACREF/ENVCD OPERON REPRESSOR-RELATED"/>
    <property type="match status" value="1"/>
</dbReference>
<dbReference type="SUPFAM" id="SSF48498">
    <property type="entry name" value="Tetracyclin repressor-like, C-terminal domain"/>
    <property type="match status" value="1"/>
</dbReference>
<proteinExistence type="predicted"/>
<accession>A0A7Y8Y6R2</accession>
<dbReference type="RefSeq" id="WP_176007022.1">
    <property type="nucleotide sequence ID" value="NZ_JABWMI010000018.1"/>
</dbReference>
<dbReference type="EMBL" id="JACBJI010000007">
    <property type="protein sequence ID" value="NYA72215.1"/>
    <property type="molecule type" value="Genomic_DNA"/>
</dbReference>
<dbReference type="SUPFAM" id="SSF46689">
    <property type="entry name" value="Homeodomain-like"/>
    <property type="match status" value="1"/>
</dbReference>
<organism evidence="4 5">
    <name type="scientific">Flavobacterium agri</name>
    <dbReference type="NCBI Taxonomy" id="2743471"/>
    <lineage>
        <taxon>Bacteria</taxon>
        <taxon>Pseudomonadati</taxon>
        <taxon>Bacteroidota</taxon>
        <taxon>Flavobacteriia</taxon>
        <taxon>Flavobacteriales</taxon>
        <taxon>Flavobacteriaceae</taxon>
        <taxon>Flavobacterium</taxon>
    </lineage>
</organism>
<dbReference type="InterPro" id="IPR009057">
    <property type="entry name" value="Homeodomain-like_sf"/>
</dbReference>